<dbReference type="AlphaFoldDB" id="A0A6L2NMG4"/>
<feature type="compositionally biased region" description="Low complexity" evidence="2">
    <location>
        <begin position="800"/>
        <end position="809"/>
    </location>
</feature>
<accession>A0A6L2NMG4</accession>
<keyword evidence="1" id="KW-0175">Coiled coil</keyword>
<proteinExistence type="predicted"/>
<dbReference type="Pfam" id="PF14223">
    <property type="entry name" value="Retrotran_gag_2"/>
    <property type="match status" value="1"/>
</dbReference>
<comment type="caution">
    <text evidence="5">The sequence shown here is derived from an EMBL/GenBank/DDBJ whole genome shotgun (WGS) entry which is preliminary data.</text>
</comment>
<feature type="compositionally biased region" description="Basic and acidic residues" evidence="2">
    <location>
        <begin position="753"/>
        <end position="768"/>
    </location>
</feature>
<organism evidence="5">
    <name type="scientific">Tanacetum cinerariifolium</name>
    <name type="common">Dalmatian daisy</name>
    <name type="synonym">Chrysanthemum cinerariifolium</name>
    <dbReference type="NCBI Taxonomy" id="118510"/>
    <lineage>
        <taxon>Eukaryota</taxon>
        <taxon>Viridiplantae</taxon>
        <taxon>Streptophyta</taxon>
        <taxon>Embryophyta</taxon>
        <taxon>Tracheophyta</taxon>
        <taxon>Spermatophyta</taxon>
        <taxon>Magnoliopsida</taxon>
        <taxon>eudicotyledons</taxon>
        <taxon>Gunneridae</taxon>
        <taxon>Pentapetalae</taxon>
        <taxon>asterids</taxon>
        <taxon>campanulids</taxon>
        <taxon>Asterales</taxon>
        <taxon>Asteraceae</taxon>
        <taxon>Asteroideae</taxon>
        <taxon>Anthemideae</taxon>
        <taxon>Anthemidinae</taxon>
        <taxon>Tanacetum</taxon>
    </lineage>
</organism>
<evidence type="ECO:0000259" key="3">
    <source>
        <dbReference type="Pfam" id="PF22936"/>
    </source>
</evidence>
<evidence type="ECO:0000256" key="1">
    <source>
        <dbReference type="SAM" id="Coils"/>
    </source>
</evidence>
<evidence type="ECO:0000256" key="2">
    <source>
        <dbReference type="SAM" id="MobiDB-lite"/>
    </source>
</evidence>
<evidence type="ECO:0000313" key="5">
    <source>
        <dbReference type="EMBL" id="GEU87498.1"/>
    </source>
</evidence>
<dbReference type="InterPro" id="IPR057670">
    <property type="entry name" value="SH3_retrovirus"/>
</dbReference>
<gene>
    <name evidence="5" type="ORF">Tci_059476</name>
</gene>
<reference evidence="5" key="1">
    <citation type="journal article" date="2019" name="Sci. Rep.">
        <title>Draft genome of Tanacetum cinerariifolium, the natural source of mosquito coil.</title>
        <authorList>
            <person name="Yamashiro T."/>
            <person name="Shiraishi A."/>
            <person name="Satake H."/>
            <person name="Nakayama K."/>
        </authorList>
    </citation>
    <scope>NUCLEOTIDE SEQUENCE</scope>
</reference>
<sequence length="1262" mass="142428">MLLKQMYENFNAPSTESLDSIFNSLQKIVSQLAILGENISQEDLNMKFLKSFPAEWNTHVVVWRNKTYLDTMIFDDLYNNFKIIKQEVKRTVTSSSSSRSQNMAFLSSPGSTNEVDTANIQVSIVNTPVSTVSTHDNTANLSDAISFAEMKARRYFQRTGKKIIINGSNTAGYDKTNVLIKATWLMMKFQPTWLLWLSQTHRIDFNKSEFDLATYKKGQHSIEEQLVFYKKNEVVFCDQIVVFKRDASFKESKIIALKLQLEKLKKEKESNQIKTDNFENASKSLDKLIRSQLTYKSKTGLGFTSYNVVAPPPTGLFAPLTIDLSNSGLKKFQHPDFESYGPKASKSVCVDTSNEIKKASDAPIIEDLVSDCDEDESEVMVVKSKNVQHKPEQVNQPRKVNQNPRNNIINWNEMRTQKLGVRFQFTKKACFVCGSFSHLIKDYDFHDKKMRAGFGDPKLKYKIMSPKTVDHTFGDPQDALKDTGIFDSGCSRHMTGNKSYLIDYQEYDGGFVAFAGSSKGGQITSKCKIRTGKLDFKYVYFMKELKFNLSGISQMCDKKNSILFTETECLILSLDFMLPDKSQVLLKVPRKNNMYSFDLKNVVPSKEGKAAQSLLAHIISFMRPFGCPVTILNTLDHLGKFDGKADEGFLVAYSINSKSFRVYNSRTEKVEENPHVNFLENKPSVARSGLEYLFDIDSLTNSINYQPVSAEKRTNGNAGSEIHSDAGQEGKEKAPDQEYILLPLLNTSSDVASSHEEFMSSPKDDAGKKSIAKPTCVEGGKSDDLGSLDQQMKSTDDSKNTNSTNSFNTASRTINTSSDKDETIQRTYGEWNFSTPITVNATGSSRPSILKSSISSLETPMRKGIELKGYLLNDGYADLVQHVGDCVNTADKSEDNSKFHQIVDFLSSCSITYALTISPTIYASYIEQFWNTASSKTINYVKQIHAIVDGKAVVISESLVRSDLLFDDEDVITCLTNDEIFENLTLMGYEPLSTKFTFQKDSKKFLMYPRFLQLFLNNQLQDLPENFNDTYETTCHTKKVFSNMAKKNVYFSKKVTPLFDIMLVQNQAPEGEEGHTSGSGEGRLEENVKLTDTVPTPYDSPLLRGYTPGSDEGRITLAELMEIYTTLLNRVTQLENELLTTKAIYNKAFITLTNRVKKLESQLKKTRSSLVIHSSDKKGPSVHIEDSPKQRRIIEEMDKDKHNLVKTLLNIKRSATKDKGKGIMQETELPKKLKKKEMIQLSLDKELAQKLYAEELAKEGAR</sequence>
<dbReference type="Pfam" id="PF22936">
    <property type="entry name" value="Pol_BBD"/>
    <property type="match status" value="1"/>
</dbReference>
<name>A0A6L2NMG4_TANCI</name>
<protein>
    <submittedName>
        <fullName evidence="5">Ribonuclease H-like domain-containing protein</fullName>
    </submittedName>
</protein>
<evidence type="ECO:0000259" key="4">
    <source>
        <dbReference type="Pfam" id="PF25597"/>
    </source>
</evidence>
<feature type="compositionally biased region" description="Basic and acidic residues" evidence="2">
    <location>
        <begin position="722"/>
        <end position="733"/>
    </location>
</feature>
<dbReference type="InterPro" id="IPR054722">
    <property type="entry name" value="PolX-like_BBD"/>
</dbReference>
<feature type="domain" description="Retrovirus-related Pol polyprotein from transposon TNT 1-94-like beta-barrel" evidence="3">
    <location>
        <begin position="485"/>
        <end position="558"/>
    </location>
</feature>
<dbReference type="Pfam" id="PF25597">
    <property type="entry name" value="SH3_retrovirus"/>
    <property type="match status" value="1"/>
</dbReference>
<dbReference type="EMBL" id="BKCJ010009552">
    <property type="protein sequence ID" value="GEU87498.1"/>
    <property type="molecule type" value="Genomic_DNA"/>
</dbReference>
<feature type="coiled-coil region" evidence="1">
    <location>
        <begin position="247"/>
        <end position="281"/>
    </location>
</feature>
<feature type="domain" description="Retroviral polymerase SH3-like" evidence="4">
    <location>
        <begin position="627"/>
        <end position="682"/>
    </location>
</feature>
<feature type="region of interest" description="Disordered" evidence="2">
    <location>
        <begin position="752"/>
        <end position="821"/>
    </location>
</feature>
<feature type="region of interest" description="Disordered" evidence="2">
    <location>
        <begin position="711"/>
        <end position="733"/>
    </location>
</feature>